<organism evidence="1">
    <name type="scientific">marine sediment metagenome</name>
    <dbReference type="NCBI Taxonomy" id="412755"/>
    <lineage>
        <taxon>unclassified sequences</taxon>
        <taxon>metagenomes</taxon>
        <taxon>ecological metagenomes</taxon>
    </lineage>
</organism>
<proteinExistence type="predicted"/>
<protein>
    <submittedName>
        <fullName evidence="1">Uncharacterized protein</fullName>
    </submittedName>
</protein>
<dbReference type="AlphaFoldDB" id="A0A0F9Q6C3"/>
<dbReference type="EMBL" id="LAZR01004420">
    <property type="protein sequence ID" value="KKN08761.1"/>
    <property type="molecule type" value="Genomic_DNA"/>
</dbReference>
<comment type="caution">
    <text evidence="1">The sequence shown here is derived from an EMBL/GenBank/DDBJ whole genome shotgun (WGS) entry which is preliminary data.</text>
</comment>
<accession>A0A0F9Q6C3</accession>
<gene>
    <name evidence="1" type="ORF">LCGC14_1053540</name>
</gene>
<name>A0A0F9Q6C3_9ZZZZ</name>
<sequence length="129" mass="14186">MFYVFSKTPTAAHTKADPFILPMPLTAGVIHQVDVLFQSGAAHQEFVQIHYGGTQLWPSNRGEYLRGNATVISFREFIELPAGLNTLDAHISTTLSGTFYEVLIQIGILPKRIIQPLSFEELLNAAAGT</sequence>
<reference evidence="1" key="1">
    <citation type="journal article" date="2015" name="Nature">
        <title>Complex archaea that bridge the gap between prokaryotes and eukaryotes.</title>
        <authorList>
            <person name="Spang A."/>
            <person name="Saw J.H."/>
            <person name="Jorgensen S.L."/>
            <person name="Zaremba-Niedzwiedzka K."/>
            <person name="Martijn J."/>
            <person name="Lind A.E."/>
            <person name="van Eijk R."/>
            <person name="Schleper C."/>
            <person name="Guy L."/>
            <person name="Ettema T.J."/>
        </authorList>
    </citation>
    <scope>NUCLEOTIDE SEQUENCE</scope>
</reference>
<evidence type="ECO:0000313" key="1">
    <source>
        <dbReference type="EMBL" id="KKN08761.1"/>
    </source>
</evidence>